<feature type="chain" id="PRO_5047008436" evidence="2">
    <location>
        <begin position="24"/>
        <end position="68"/>
    </location>
</feature>
<sequence>MVRTATIGLLASLLALSVTPAFADDDLSTADTTVANAPPQYRNLNVPNDEKPDNVMTRIQMRGGPSSN</sequence>
<name>A0ABQ6BQN5_9NEIS</name>
<protein>
    <submittedName>
        <fullName evidence="3">Uncharacterized protein</fullName>
    </submittedName>
</protein>
<evidence type="ECO:0000313" key="4">
    <source>
        <dbReference type="Proteomes" id="UP001156836"/>
    </source>
</evidence>
<dbReference type="EMBL" id="BSOZ01000007">
    <property type="protein sequence ID" value="GLS03631.1"/>
    <property type="molecule type" value="Genomic_DNA"/>
</dbReference>
<gene>
    <name evidence="3" type="ORF">GCM10007860_07760</name>
</gene>
<comment type="caution">
    <text evidence="3">The sequence shown here is derived from an EMBL/GenBank/DDBJ whole genome shotgun (WGS) entry which is preliminary data.</text>
</comment>
<keyword evidence="2" id="KW-0732">Signal</keyword>
<organism evidence="3 4">
    <name type="scientific">Chitiniphilus shinanonensis</name>
    <dbReference type="NCBI Taxonomy" id="553088"/>
    <lineage>
        <taxon>Bacteria</taxon>
        <taxon>Pseudomonadati</taxon>
        <taxon>Pseudomonadota</taxon>
        <taxon>Betaproteobacteria</taxon>
        <taxon>Neisseriales</taxon>
        <taxon>Chitinibacteraceae</taxon>
        <taxon>Chitiniphilus</taxon>
    </lineage>
</organism>
<accession>A0ABQ6BQN5</accession>
<feature type="region of interest" description="Disordered" evidence="1">
    <location>
        <begin position="33"/>
        <end position="68"/>
    </location>
</feature>
<proteinExistence type="predicted"/>
<evidence type="ECO:0000256" key="2">
    <source>
        <dbReference type="SAM" id="SignalP"/>
    </source>
</evidence>
<evidence type="ECO:0000313" key="3">
    <source>
        <dbReference type="EMBL" id="GLS03631.1"/>
    </source>
</evidence>
<feature type="signal peptide" evidence="2">
    <location>
        <begin position="1"/>
        <end position="23"/>
    </location>
</feature>
<dbReference type="Proteomes" id="UP001156836">
    <property type="component" value="Unassembled WGS sequence"/>
</dbReference>
<reference evidence="4" key="1">
    <citation type="journal article" date="2019" name="Int. J. Syst. Evol. Microbiol.">
        <title>The Global Catalogue of Microorganisms (GCM) 10K type strain sequencing project: providing services to taxonomists for standard genome sequencing and annotation.</title>
        <authorList>
            <consortium name="The Broad Institute Genomics Platform"/>
            <consortium name="The Broad Institute Genome Sequencing Center for Infectious Disease"/>
            <person name="Wu L."/>
            <person name="Ma J."/>
        </authorList>
    </citation>
    <scope>NUCLEOTIDE SEQUENCE [LARGE SCALE GENOMIC DNA]</scope>
    <source>
        <strain evidence="4">NBRC 104970</strain>
    </source>
</reference>
<keyword evidence="4" id="KW-1185">Reference proteome</keyword>
<dbReference type="RefSeq" id="WP_157236143.1">
    <property type="nucleotide sequence ID" value="NZ_BAABUF010000001.1"/>
</dbReference>
<evidence type="ECO:0000256" key="1">
    <source>
        <dbReference type="SAM" id="MobiDB-lite"/>
    </source>
</evidence>